<dbReference type="RefSeq" id="WP_146313090.1">
    <property type="nucleotide sequence ID" value="NZ_VOHE01000006.1"/>
</dbReference>
<dbReference type="AlphaFoldDB" id="A0A5C5TUW2"/>
<reference evidence="2 3" key="1">
    <citation type="submission" date="2019-07" db="EMBL/GenBank/DDBJ databases">
        <title>Luteimonas sp. YD-1 nov., isolated from acidic soil.</title>
        <authorList>
            <person name="Zhou J."/>
        </authorList>
    </citation>
    <scope>NUCLEOTIDE SEQUENCE [LARGE SCALE GENOMIC DNA]</scope>
    <source>
        <strain evidence="2 3">YD-1</strain>
    </source>
</reference>
<keyword evidence="3" id="KW-1185">Reference proteome</keyword>
<dbReference type="OrthoDB" id="6026353at2"/>
<evidence type="ECO:0000313" key="3">
    <source>
        <dbReference type="Proteomes" id="UP000315949"/>
    </source>
</evidence>
<feature type="region of interest" description="Disordered" evidence="1">
    <location>
        <begin position="27"/>
        <end position="48"/>
    </location>
</feature>
<accession>A0A5C5TUW2</accession>
<protein>
    <submittedName>
        <fullName evidence="2">Uncharacterized protein</fullName>
    </submittedName>
</protein>
<evidence type="ECO:0000313" key="2">
    <source>
        <dbReference type="EMBL" id="TWT17971.1"/>
    </source>
</evidence>
<organism evidence="2 3">
    <name type="scientific">Luteimonas wenzhouensis</name>
    <dbReference type="NCBI Taxonomy" id="2599615"/>
    <lineage>
        <taxon>Bacteria</taxon>
        <taxon>Pseudomonadati</taxon>
        <taxon>Pseudomonadota</taxon>
        <taxon>Gammaproteobacteria</taxon>
        <taxon>Lysobacterales</taxon>
        <taxon>Lysobacteraceae</taxon>
        <taxon>Luteimonas</taxon>
    </lineage>
</organism>
<dbReference type="Proteomes" id="UP000315949">
    <property type="component" value="Unassembled WGS sequence"/>
</dbReference>
<evidence type="ECO:0000256" key="1">
    <source>
        <dbReference type="SAM" id="MobiDB-lite"/>
    </source>
</evidence>
<name>A0A5C5TUW2_9GAMM</name>
<proteinExistence type="predicted"/>
<gene>
    <name evidence="2" type="ORF">FQY79_11710</name>
</gene>
<dbReference type="EMBL" id="VOHE01000006">
    <property type="protein sequence ID" value="TWT17971.1"/>
    <property type="molecule type" value="Genomic_DNA"/>
</dbReference>
<comment type="caution">
    <text evidence="2">The sequence shown here is derived from an EMBL/GenBank/DDBJ whole genome shotgun (WGS) entry which is preliminary data.</text>
</comment>
<sequence>MYTIPRTPAPQSRPLARVLRPLPVSERRERDFGVGYGNSSGYASGRRYAPTGAPRFRVV</sequence>